<reference evidence="1" key="1">
    <citation type="submission" date="2022-09" db="EMBL/GenBank/DDBJ databases">
        <title>A Global Phylogenomic Analysis of the Shiitake Genus Lentinula.</title>
        <authorList>
            <consortium name="DOE Joint Genome Institute"/>
            <person name="Sierra-Patev S."/>
            <person name="Min B."/>
            <person name="Naranjo-Ortiz M."/>
            <person name="Looney B."/>
            <person name="Konkel Z."/>
            <person name="Slot J.C."/>
            <person name="Sakamoto Y."/>
            <person name="Steenwyk J.L."/>
            <person name="Rokas A."/>
            <person name="Carro J."/>
            <person name="Camarero S."/>
            <person name="Ferreira P."/>
            <person name="Molpeceres G."/>
            <person name="Ruiz-Duenas F.J."/>
            <person name="Serrano A."/>
            <person name="Henrissat B."/>
            <person name="Drula E."/>
            <person name="Hughes K.W."/>
            <person name="Mata J.L."/>
            <person name="Ishikawa N.K."/>
            <person name="Vargas-Isla R."/>
            <person name="Ushijima S."/>
            <person name="Smith C.A."/>
            <person name="Ahrendt S."/>
            <person name="Andreopoulos W."/>
            <person name="He G."/>
            <person name="Labutti K."/>
            <person name="Lipzen A."/>
            <person name="Ng V."/>
            <person name="Riley R."/>
            <person name="Sandor L."/>
            <person name="Barry K."/>
            <person name="Martinez A.T."/>
            <person name="Xiao Y."/>
            <person name="Gibbons J.G."/>
            <person name="Terashima K."/>
            <person name="Grigoriev I.V."/>
            <person name="Hibbett D.S."/>
        </authorList>
    </citation>
    <scope>NUCLEOTIDE SEQUENCE</scope>
    <source>
        <strain evidence="1">TMI1499</strain>
    </source>
</reference>
<sequence length="184" mass="20603">MIGTNKLPTTGDEQVIDIELDKDTVLKPAQTGYLPAKARSHWENISNIKSSTNIKLGHPAPSNTLEPTIPGKLSDLSDYHFSAEFIADIPQTDRKMASDIPYKLPADSSQLKALIIGRRKAIEWARAKALQGAYTHHIEVLRERDPCSHLIPLTTGDVYAWLEDNGHFVREEPTRTQVNELDPR</sequence>
<feature type="non-terminal residue" evidence="1">
    <location>
        <position position="184"/>
    </location>
</feature>
<comment type="caution">
    <text evidence="1">The sequence shown here is derived from an EMBL/GenBank/DDBJ whole genome shotgun (WGS) entry which is preliminary data.</text>
</comment>
<accession>A0ACC1TVI6</accession>
<gene>
    <name evidence="1" type="ORF">F5876DRAFT_45608</name>
</gene>
<evidence type="ECO:0000313" key="1">
    <source>
        <dbReference type="EMBL" id="KAJ3808643.1"/>
    </source>
</evidence>
<name>A0ACC1TVI6_9AGAR</name>
<dbReference type="Proteomes" id="UP001163835">
    <property type="component" value="Unassembled WGS sequence"/>
</dbReference>
<organism evidence="1 2">
    <name type="scientific">Lentinula aff. lateritia</name>
    <dbReference type="NCBI Taxonomy" id="2804960"/>
    <lineage>
        <taxon>Eukaryota</taxon>
        <taxon>Fungi</taxon>
        <taxon>Dikarya</taxon>
        <taxon>Basidiomycota</taxon>
        <taxon>Agaricomycotina</taxon>
        <taxon>Agaricomycetes</taxon>
        <taxon>Agaricomycetidae</taxon>
        <taxon>Agaricales</taxon>
        <taxon>Marasmiineae</taxon>
        <taxon>Omphalotaceae</taxon>
        <taxon>Lentinula</taxon>
    </lineage>
</organism>
<evidence type="ECO:0000313" key="2">
    <source>
        <dbReference type="Proteomes" id="UP001163835"/>
    </source>
</evidence>
<dbReference type="EMBL" id="MU795208">
    <property type="protein sequence ID" value="KAJ3808643.1"/>
    <property type="molecule type" value="Genomic_DNA"/>
</dbReference>
<proteinExistence type="predicted"/>
<keyword evidence="2" id="KW-1185">Reference proteome</keyword>
<protein>
    <submittedName>
        <fullName evidence="1">Uncharacterized protein</fullName>
    </submittedName>
</protein>